<evidence type="ECO:0000256" key="1">
    <source>
        <dbReference type="ARBA" id="ARBA00022578"/>
    </source>
</evidence>
<dbReference type="Proteomes" id="UP000268014">
    <property type="component" value="Unassembled WGS sequence"/>
</dbReference>
<dbReference type="GO" id="GO:0004803">
    <property type="term" value="F:transposase activity"/>
    <property type="evidence" value="ECO:0007669"/>
    <property type="project" value="InterPro"/>
</dbReference>
<dbReference type="WBParaSite" id="HPLM_0002168101-mRNA-1">
    <property type="protein sequence ID" value="HPLM_0002168101-mRNA-1"/>
    <property type="gene ID" value="HPLM_0002168101"/>
</dbReference>
<dbReference type="AlphaFoldDB" id="A0A0N4XBD6"/>
<keyword evidence="2" id="KW-0238">DNA-binding</keyword>
<reference evidence="4 5" key="2">
    <citation type="submission" date="2018-11" db="EMBL/GenBank/DDBJ databases">
        <authorList>
            <consortium name="Pathogen Informatics"/>
        </authorList>
    </citation>
    <scope>NUCLEOTIDE SEQUENCE [LARGE SCALE GENOMIC DNA]</scope>
    <source>
        <strain evidence="4 5">MHpl1</strain>
    </source>
</reference>
<sequence>MSGYSVRQLKTWFYEYLDEAPSWKIRKYEKVNLLIDGTWFPNKVCLIVYRANNIKATLFYRLTDDERELEILADLKALKRMKIRVDSVTSDGGQDIIRAVKYTFPDAIRQRCLAHIERECLSWITQRPKSAAGIELRRLVCQISRIKTRNDELYWKRCLSAWYDEYSEFLKEKTVSPTTGEKSYTHDNIRKAYFHIWHALPDMFRFIDHPDVPKTSNGLESFFGHLKDHMRLHRGLSLEHHKNFIKWYLNFNAEKGKKKE</sequence>
<keyword evidence="3" id="KW-0233">DNA recombination</keyword>
<evidence type="ECO:0000256" key="3">
    <source>
        <dbReference type="ARBA" id="ARBA00023172"/>
    </source>
</evidence>
<keyword evidence="5" id="KW-1185">Reference proteome</keyword>
<evidence type="ECO:0000313" key="6">
    <source>
        <dbReference type="WBParaSite" id="HPLM_0002168101-mRNA-1"/>
    </source>
</evidence>
<evidence type="ECO:0000256" key="2">
    <source>
        <dbReference type="ARBA" id="ARBA00023125"/>
    </source>
</evidence>
<name>A0A0N4XBD6_HAEPC</name>
<dbReference type="EMBL" id="UZAF01023847">
    <property type="protein sequence ID" value="VDO91484.1"/>
    <property type="molecule type" value="Genomic_DNA"/>
</dbReference>
<dbReference type="InterPro" id="IPR001207">
    <property type="entry name" value="Transposase_mutator"/>
</dbReference>
<reference evidence="6" key="1">
    <citation type="submission" date="2017-02" db="UniProtKB">
        <authorList>
            <consortium name="WormBaseParasite"/>
        </authorList>
    </citation>
    <scope>IDENTIFICATION</scope>
</reference>
<dbReference type="GO" id="GO:0003677">
    <property type="term" value="F:DNA binding"/>
    <property type="evidence" value="ECO:0007669"/>
    <property type="project" value="UniProtKB-KW"/>
</dbReference>
<gene>
    <name evidence="4" type="ORF">HPLM_LOCUS21670</name>
</gene>
<evidence type="ECO:0000313" key="4">
    <source>
        <dbReference type="EMBL" id="VDO91484.1"/>
    </source>
</evidence>
<dbReference type="GO" id="GO:0006313">
    <property type="term" value="P:DNA transposition"/>
    <property type="evidence" value="ECO:0007669"/>
    <property type="project" value="InterPro"/>
</dbReference>
<keyword evidence="1" id="KW-0815">Transposition</keyword>
<dbReference type="Pfam" id="PF00872">
    <property type="entry name" value="Transposase_mut"/>
    <property type="match status" value="1"/>
</dbReference>
<accession>A0A0N4XBD6</accession>
<organism evidence="6">
    <name type="scientific">Haemonchus placei</name>
    <name type="common">Barber's pole worm</name>
    <dbReference type="NCBI Taxonomy" id="6290"/>
    <lineage>
        <taxon>Eukaryota</taxon>
        <taxon>Metazoa</taxon>
        <taxon>Ecdysozoa</taxon>
        <taxon>Nematoda</taxon>
        <taxon>Chromadorea</taxon>
        <taxon>Rhabditida</taxon>
        <taxon>Rhabditina</taxon>
        <taxon>Rhabditomorpha</taxon>
        <taxon>Strongyloidea</taxon>
        <taxon>Trichostrongylidae</taxon>
        <taxon>Haemonchus</taxon>
    </lineage>
</organism>
<protein>
    <submittedName>
        <fullName evidence="6">DDE_Tnp_IS66 domain-containing protein</fullName>
    </submittedName>
</protein>
<evidence type="ECO:0000313" key="5">
    <source>
        <dbReference type="Proteomes" id="UP000268014"/>
    </source>
</evidence>
<proteinExistence type="predicted"/>